<dbReference type="WBParaSite" id="EVEC_0000602401-mRNA-1">
    <property type="protein sequence ID" value="EVEC_0000602401-mRNA-1"/>
    <property type="gene ID" value="EVEC_0000602401"/>
</dbReference>
<name>A0A0N4V6X5_ENTVE</name>
<evidence type="ECO:0000313" key="3">
    <source>
        <dbReference type="Proteomes" id="UP000274131"/>
    </source>
</evidence>
<evidence type="ECO:0000313" key="4">
    <source>
        <dbReference type="WBParaSite" id="EVEC_0000602401-mRNA-1"/>
    </source>
</evidence>
<feature type="region of interest" description="Disordered" evidence="1">
    <location>
        <begin position="158"/>
        <end position="225"/>
    </location>
</feature>
<sequence length="389" mass="40882">MKEECFSDQSFLFSYIAISLADSYGNISVRKITSSLRISYRCLRLKISVAFIVVFDKGSSTVSVATSTGSQSSPQSQLVSPALSVGSSSTHSFKQKKVSTTYDPSDERAVPPLLSPGSLVNTDMTNTACITVIGGNCSTSSSAARSYAEIAKSKSPVMASSCASDAPSHSSARDTSPELCTASTSTNNDDRCTSVTSSAGGSVEIIDKDGSGNNGGGNKVDGESAKSSAVDGFSFFYDPNEPTSICDAPSLTAEGNEASCEFFSPSTPTAVKVGEAPAKSVILENKPERNGEKSAKFGTQEKNSEKITFKYDSAESKPKEVASSIVLKFEGGRTLVLPSMNVGGSFEVDRKKKEMMNSAWKSFMENGPAPIRYTPGVLQGVSVLSDGDH</sequence>
<protein>
    <submittedName>
        <fullName evidence="4">Secreted mucin</fullName>
    </submittedName>
</protein>
<evidence type="ECO:0000256" key="1">
    <source>
        <dbReference type="SAM" id="MobiDB-lite"/>
    </source>
</evidence>
<organism evidence="4">
    <name type="scientific">Enterobius vermicularis</name>
    <name type="common">Human pinworm</name>
    <dbReference type="NCBI Taxonomy" id="51028"/>
    <lineage>
        <taxon>Eukaryota</taxon>
        <taxon>Metazoa</taxon>
        <taxon>Ecdysozoa</taxon>
        <taxon>Nematoda</taxon>
        <taxon>Chromadorea</taxon>
        <taxon>Rhabditida</taxon>
        <taxon>Spirurina</taxon>
        <taxon>Oxyuridomorpha</taxon>
        <taxon>Oxyuroidea</taxon>
        <taxon>Oxyuridae</taxon>
        <taxon>Enterobius</taxon>
    </lineage>
</organism>
<proteinExistence type="predicted"/>
<feature type="compositionally biased region" description="Low complexity" evidence="1">
    <location>
        <begin position="159"/>
        <end position="170"/>
    </location>
</feature>
<dbReference type="Proteomes" id="UP000274131">
    <property type="component" value="Unassembled WGS sequence"/>
</dbReference>
<reference evidence="2 3" key="2">
    <citation type="submission" date="2018-10" db="EMBL/GenBank/DDBJ databases">
        <authorList>
            <consortium name="Pathogen Informatics"/>
        </authorList>
    </citation>
    <scope>NUCLEOTIDE SEQUENCE [LARGE SCALE GENOMIC DNA]</scope>
</reference>
<gene>
    <name evidence="2" type="ORF">EVEC_LOCUS5635</name>
</gene>
<dbReference type="EMBL" id="UXUI01008222">
    <property type="protein sequence ID" value="VDD90884.1"/>
    <property type="molecule type" value="Genomic_DNA"/>
</dbReference>
<dbReference type="AlphaFoldDB" id="A0A0N4V6X5"/>
<keyword evidence="3" id="KW-1185">Reference proteome</keyword>
<feature type="compositionally biased region" description="Polar residues" evidence="1">
    <location>
        <begin position="85"/>
        <end position="103"/>
    </location>
</feature>
<evidence type="ECO:0000313" key="2">
    <source>
        <dbReference type="EMBL" id="VDD90884.1"/>
    </source>
</evidence>
<feature type="compositionally biased region" description="Low complexity" evidence="1">
    <location>
        <begin position="67"/>
        <end position="84"/>
    </location>
</feature>
<accession>A0A0N4V6X5</accession>
<feature type="region of interest" description="Disordered" evidence="1">
    <location>
        <begin position="67"/>
        <end position="117"/>
    </location>
</feature>
<feature type="compositionally biased region" description="Polar residues" evidence="1">
    <location>
        <begin position="181"/>
        <end position="200"/>
    </location>
</feature>
<reference evidence="4" key="1">
    <citation type="submission" date="2017-02" db="UniProtKB">
        <authorList>
            <consortium name="WormBaseParasite"/>
        </authorList>
    </citation>
    <scope>IDENTIFICATION</scope>
</reference>